<organism evidence="1 2">
    <name type="scientific">Trametes sanguinea</name>
    <dbReference type="NCBI Taxonomy" id="158606"/>
    <lineage>
        <taxon>Eukaryota</taxon>
        <taxon>Fungi</taxon>
        <taxon>Dikarya</taxon>
        <taxon>Basidiomycota</taxon>
        <taxon>Agaricomycotina</taxon>
        <taxon>Agaricomycetes</taxon>
        <taxon>Polyporales</taxon>
        <taxon>Polyporaceae</taxon>
        <taxon>Trametes</taxon>
    </lineage>
</organism>
<comment type="caution">
    <text evidence="1">The sequence shown here is derived from an EMBL/GenBank/DDBJ whole genome shotgun (WGS) entry which is preliminary data.</text>
</comment>
<accession>A0ACC1MQW3</accession>
<dbReference type="EMBL" id="JANSHE010005866">
    <property type="protein sequence ID" value="KAJ2969001.1"/>
    <property type="molecule type" value="Genomic_DNA"/>
</dbReference>
<keyword evidence="2" id="KW-1185">Reference proteome</keyword>
<evidence type="ECO:0000313" key="2">
    <source>
        <dbReference type="Proteomes" id="UP001144978"/>
    </source>
</evidence>
<dbReference type="Proteomes" id="UP001144978">
    <property type="component" value="Unassembled WGS sequence"/>
</dbReference>
<gene>
    <name evidence="1" type="ORF">NUW54_g13064</name>
</gene>
<reference evidence="1" key="1">
    <citation type="submission" date="2022-08" db="EMBL/GenBank/DDBJ databases">
        <title>Genome Sequence of Pycnoporus sanguineus.</title>
        <authorList>
            <person name="Buettner E."/>
        </authorList>
    </citation>
    <scope>NUCLEOTIDE SEQUENCE</scope>
    <source>
        <strain evidence="1">CG-C14</strain>
    </source>
</reference>
<protein>
    <submittedName>
        <fullName evidence="1">Uncharacterized protein</fullName>
    </submittedName>
</protein>
<name>A0ACC1MQW3_9APHY</name>
<proteinExistence type="predicted"/>
<evidence type="ECO:0000313" key="1">
    <source>
        <dbReference type="EMBL" id="KAJ2969001.1"/>
    </source>
</evidence>
<sequence length="228" mass="25107">MMAMFVQAFWFGAKLVRDGSISPGTVMSVFWACLIATSNLQMCIPQLIVLTKGKFAMVALLTLAQSQSSEPVPYGTNMLSPIAKSRRPSMFRKIRPTHCRGHFEFCDVTFAYPSRPTMPVLQDISIFLPPGETSFIVGGSGSGKSTLAQLLLRMYTPRSGSIILDDQMLVVVYRPKDQEHGECGVPSGSGSARSPRRGDRCLGLGRSHHDHLEQEEQRPASLRSAMRT</sequence>